<comment type="similarity">
    <text evidence="5">Belongs to the NtaA/SnaA/DszA monooxygenase family.</text>
</comment>
<dbReference type="SUPFAM" id="SSF51679">
    <property type="entry name" value="Bacterial luciferase-like"/>
    <property type="match status" value="1"/>
</dbReference>
<evidence type="ECO:0000256" key="5">
    <source>
        <dbReference type="ARBA" id="ARBA00033748"/>
    </source>
</evidence>
<gene>
    <name evidence="8" type="ORF">LJ657_47540</name>
</gene>
<keyword evidence="4 8" id="KW-0503">Monooxygenase</keyword>
<feature type="binding site" evidence="6">
    <location>
        <position position="158"/>
    </location>
    <ligand>
        <name>FMN</name>
        <dbReference type="ChEBI" id="CHEBI:58210"/>
    </ligand>
</feature>
<dbReference type="EC" id="1.14.-.-" evidence="8"/>
<accession>A0A9Q3W0K3</accession>
<dbReference type="EMBL" id="JAJSBI010000057">
    <property type="protein sequence ID" value="MCD9881048.1"/>
    <property type="molecule type" value="Genomic_DNA"/>
</dbReference>
<evidence type="ECO:0000256" key="3">
    <source>
        <dbReference type="ARBA" id="ARBA00023002"/>
    </source>
</evidence>
<feature type="binding site" evidence="6">
    <location>
        <position position="104"/>
    </location>
    <ligand>
        <name>FMN</name>
        <dbReference type="ChEBI" id="CHEBI:58210"/>
    </ligand>
</feature>
<dbReference type="RefSeq" id="WP_232655993.1">
    <property type="nucleotide sequence ID" value="NZ_JAJSBI010000057.1"/>
</dbReference>
<evidence type="ECO:0000256" key="4">
    <source>
        <dbReference type="ARBA" id="ARBA00023033"/>
    </source>
</evidence>
<dbReference type="GO" id="GO:0004497">
    <property type="term" value="F:monooxygenase activity"/>
    <property type="evidence" value="ECO:0007669"/>
    <property type="project" value="UniProtKB-KW"/>
</dbReference>
<evidence type="ECO:0000256" key="6">
    <source>
        <dbReference type="PIRSR" id="PIRSR000337-1"/>
    </source>
</evidence>
<comment type="caution">
    <text evidence="8">The sequence shown here is derived from an EMBL/GenBank/DDBJ whole genome shotgun (WGS) entry which is preliminary data.</text>
</comment>
<dbReference type="InterPro" id="IPR016215">
    <property type="entry name" value="NTA_MOA"/>
</dbReference>
<feature type="domain" description="Luciferase-like" evidence="7">
    <location>
        <begin position="31"/>
        <end position="300"/>
    </location>
</feature>
<dbReference type="NCBIfam" id="TIGR03860">
    <property type="entry name" value="FMN_nitrolo"/>
    <property type="match status" value="1"/>
</dbReference>
<keyword evidence="9" id="KW-1185">Reference proteome</keyword>
<dbReference type="PIRSF" id="PIRSF000337">
    <property type="entry name" value="NTA_MOA"/>
    <property type="match status" value="1"/>
</dbReference>
<evidence type="ECO:0000313" key="9">
    <source>
        <dbReference type="Proteomes" id="UP001108029"/>
    </source>
</evidence>
<sequence length="409" mass="44194">MRTDRTPMRLGALLPAPALGHHAAAWRHPDVRPERAFSFDHYRTLAQTAERGGLDFLLLGDSPGGQAVGDAARHGRDSAVAHLEPLTLMSALAVHTRHIGLAATATTTCAEPFALARTLASLDFLSGGRCGWHVAVPVSDAEARNFGMDRAPGEGMAYHRAQEFLEVTGRLWDCWEDDAFLYDQAGGRYVDPAKVHVPDHQGDHFRVRGPLTVPRPPQGRPVLLHPAAACADARELAAQWADVVLTGQRTVVRARAERHAWRALVADRDRDPDRVRILATVFLVTGRTRAEAEDTYAALQDLLDPAARLAVSGTAPSPAFLLGSATDVADELEEWFNQGAADGFVFLPGHLPAGLAALADLVVPELRRRGLVRSRYDGYTLRDHLGLARPGTAAVSGSGALLKRLSKHL</sequence>
<dbReference type="InterPro" id="IPR051260">
    <property type="entry name" value="Diverse_substr_monoxygenases"/>
</dbReference>
<dbReference type="InterPro" id="IPR036661">
    <property type="entry name" value="Luciferase-like_sf"/>
</dbReference>
<keyword evidence="3 8" id="KW-0560">Oxidoreductase</keyword>
<keyword evidence="1 6" id="KW-0285">Flavoprotein</keyword>
<dbReference type="GO" id="GO:0016705">
    <property type="term" value="F:oxidoreductase activity, acting on paired donors, with incorporation or reduction of molecular oxygen"/>
    <property type="evidence" value="ECO:0007669"/>
    <property type="project" value="InterPro"/>
</dbReference>
<dbReference type="PANTHER" id="PTHR30011:SF16">
    <property type="entry name" value="C2H2 FINGER DOMAIN TRANSCRIPTION FACTOR (EUROFUNG)-RELATED"/>
    <property type="match status" value="1"/>
</dbReference>
<keyword evidence="2 6" id="KW-0288">FMN</keyword>
<name>A0A9Q3W0K3_9ACTN</name>
<dbReference type="Pfam" id="PF00296">
    <property type="entry name" value="Bac_luciferase"/>
    <property type="match status" value="1"/>
</dbReference>
<dbReference type="InterPro" id="IPR011251">
    <property type="entry name" value="Luciferase-like_dom"/>
</dbReference>
<reference evidence="8" key="1">
    <citation type="submission" date="2021-12" db="EMBL/GenBank/DDBJ databases">
        <authorList>
            <person name="Lee J.-H."/>
            <person name="Kim S.-B."/>
        </authorList>
    </citation>
    <scope>NUCLEOTIDE SEQUENCE</scope>
    <source>
        <strain evidence="8">NR30</strain>
    </source>
</reference>
<feature type="binding site" evidence="6">
    <location>
        <position position="61"/>
    </location>
    <ligand>
        <name>FMN</name>
        <dbReference type="ChEBI" id="CHEBI:58210"/>
    </ligand>
</feature>
<dbReference type="AlphaFoldDB" id="A0A9Q3W0K3"/>
<protein>
    <submittedName>
        <fullName evidence="8">NtaA/DmoA family FMN-dependent monooxygenase</fullName>
        <ecNumber evidence="8">1.14.-.-</ecNumber>
    </submittedName>
</protein>
<dbReference type="Gene3D" id="3.20.20.30">
    <property type="entry name" value="Luciferase-like domain"/>
    <property type="match status" value="1"/>
</dbReference>
<proteinExistence type="inferred from homology"/>
<dbReference type="Proteomes" id="UP001108029">
    <property type="component" value="Unassembled WGS sequence"/>
</dbReference>
<evidence type="ECO:0000256" key="2">
    <source>
        <dbReference type="ARBA" id="ARBA00022643"/>
    </source>
</evidence>
<evidence type="ECO:0000256" key="1">
    <source>
        <dbReference type="ARBA" id="ARBA00022630"/>
    </source>
</evidence>
<dbReference type="PANTHER" id="PTHR30011">
    <property type="entry name" value="ALKANESULFONATE MONOOXYGENASE-RELATED"/>
    <property type="match status" value="1"/>
</dbReference>
<evidence type="ECO:0000313" key="8">
    <source>
        <dbReference type="EMBL" id="MCD9881048.1"/>
    </source>
</evidence>
<organism evidence="8 9">
    <name type="scientific">Streptomyces guryensis</name>
    <dbReference type="NCBI Taxonomy" id="2886947"/>
    <lineage>
        <taxon>Bacteria</taxon>
        <taxon>Bacillati</taxon>
        <taxon>Actinomycetota</taxon>
        <taxon>Actinomycetes</taxon>
        <taxon>Kitasatosporales</taxon>
        <taxon>Streptomycetaceae</taxon>
        <taxon>Streptomyces</taxon>
    </lineage>
</organism>
<evidence type="ECO:0000259" key="7">
    <source>
        <dbReference type="Pfam" id="PF00296"/>
    </source>
</evidence>